<dbReference type="SUPFAM" id="SSF55931">
    <property type="entry name" value="Glutamine synthetase/guanido kinase"/>
    <property type="match status" value="1"/>
</dbReference>
<dbReference type="EC" id="6.3.2.2" evidence="8"/>
<dbReference type="Pfam" id="PF04262">
    <property type="entry name" value="Glu_cys_ligase"/>
    <property type="match status" value="1"/>
</dbReference>
<keyword evidence="4 8" id="KW-0317">Glutathione biosynthesis</keyword>
<dbReference type="AlphaFoldDB" id="A0A7X8TN91"/>
<dbReference type="InterPro" id="IPR006334">
    <property type="entry name" value="Glut_cys_ligase"/>
</dbReference>
<dbReference type="RefSeq" id="WP_168834965.1">
    <property type="nucleotide sequence ID" value="NZ_JABAIK010000002.1"/>
</dbReference>
<dbReference type="GO" id="GO:0005829">
    <property type="term" value="C:cytosol"/>
    <property type="evidence" value="ECO:0007669"/>
    <property type="project" value="TreeGrafter"/>
</dbReference>
<evidence type="ECO:0000256" key="6">
    <source>
        <dbReference type="ARBA" id="ARBA00022840"/>
    </source>
</evidence>
<keyword evidence="6 8" id="KW-0067">ATP-binding</keyword>
<organism evidence="11 12">
    <name type="scientific">Vibrio agarilyticus</name>
    <dbReference type="NCBI Taxonomy" id="2726741"/>
    <lineage>
        <taxon>Bacteria</taxon>
        <taxon>Pseudomonadati</taxon>
        <taxon>Pseudomonadota</taxon>
        <taxon>Gammaproteobacteria</taxon>
        <taxon>Vibrionales</taxon>
        <taxon>Vibrionaceae</taxon>
        <taxon>Vibrio</taxon>
    </lineage>
</organism>
<dbReference type="PANTHER" id="PTHR38761:SF1">
    <property type="entry name" value="GLUTAMATE--CYSTEINE LIGASE"/>
    <property type="match status" value="1"/>
</dbReference>
<comment type="pathway">
    <text evidence="1 8 9">Sulfur metabolism; glutathione biosynthesis; glutathione from L-cysteine and L-glutamate: step 1/2.</text>
</comment>
<sequence length="541" mass="59925">MTAVSPLGRDIIALLNTPKSQASLAMITRGIERESARSHTNQLANTAHPAALGAPLTHPYITTDFAEAQLELVTPALTSRADTFAALASLHQFVDANLAEGEWMWPTSMPPYLPNDDAIEIARYGASNQAKLKERYRQGLAHRYGKRMQLISGIHYNFSLPDQFWRDLHHVQGHGQPLESFISERYFALIRNVMRHGWILAYLFGASPVVDRSYIATEDHALLAFDETSLYLPYATSLRLSSIGYSSAEQARYPLSYDSKAQYLDGLCQVLRQPSHRYQALPAEGQLNSAVIQLENELYGAIRPKIVDANLRPLNALCHKGLQYVELRSLDTNPFLPFGIDEHQSAFLDLFLLYCALAPSDALSLAERQSVAERQNQVALYGRDPNLRLPSGEGAMSVKALGLALLEPLEALATLFDRALGTSIHQSALAAQRAKLHDSGLTPSAQMLHEMQTRSQSFAVWAGEKAAAHRAQFRNQSVDEVWRARLTQAVTQSHRAQAALEAQPQMPFDVYLAQKNQLDCDCTSLALTARERSDLPLALGA</sequence>
<evidence type="ECO:0000256" key="5">
    <source>
        <dbReference type="ARBA" id="ARBA00022741"/>
    </source>
</evidence>
<keyword evidence="3 8" id="KW-0436">Ligase</keyword>
<feature type="domain" description="Glutamate--cysteine ligase" evidence="10">
    <location>
        <begin position="13"/>
        <end position="378"/>
    </location>
</feature>
<dbReference type="NCBIfam" id="TIGR01434">
    <property type="entry name" value="glu_cys_ligase"/>
    <property type="match status" value="1"/>
</dbReference>
<evidence type="ECO:0000313" key="11">
    <source>
        <dbReference type="EMBL" id="NLS11871.1"/>
    </source>
</evidence>
<name>A0A7X8TN91_9VIBR</name>
<protein>
    <recommendedName>
        <fullName evidence="8">Glutamate--cysteine ligase</fullName>
        <ecNumber evidence="8">6.3.2.2</ecNumber>
    </recommendedName>
    <alternativeName>
        <fullName evidence="8">Gamma-ECS</fullName>
        <shortName evidence="8">GCS</shortName>
    </alternativeName>
    <alternativeName>
        <fullName evidence="8">Gamma-glutamylcysteine synthetase</fullName>
    </alternativeName>
</protein>
<dbReference type="Proteomes" id="UP000535589">
    <property type="component" value="Unassembled WGS sequence"/>
</dbReference>
<evidence type="ECO:0000256" key="9">
    <source>
        <dbReference type="RuleBase" id="RU004391"/>
    </source>
</evidence>
<evidence type="ECO:0000256" key="4">
    <source>
        <dbReference type="ARBA" id="ARBA00022684"/>
    </source>
</evidence>
<evidence type="ECO:0000256" key="3">
    <source>
        <dbReference type="ARBA" id="ARBA00022598"/>
    </source>
</evidence>
<dbReference type="InterPro" id="IPR007370">
    <property type="entry name" value="Glu_cys_ligase"/>
</dbReference>
<evidence type="ECO:0000256" key="7">
    <source>
        <dbReference type="ARBA" id="ARBA00048819"/>
    </source>
</evidence>
<dbReference type="PANTHER" id="PTHR38761">
    <property type="entry name" value="GLUTAMATE--CYSTEINE LIGASE"/>
    <property type="match status" value="1"/>
</dbReference>
<dbReference type="GO" id="GO:0004357">
    <property type="term" value="F:glutamate-cysteine ligase activity"/>
    <property type="evidence" value="ECO:0007669"/>
    <property type="project" value="UniProtKB-UniRule"/>
</dbReference>
<dbReference type="GO" id="GO:0046872">
    <property type="term" value="F:metal ion binding"/>
    <property type="evidence" value="ECO:0007669"/>
    <property type="project" value="TreeGrafter"/>
</dbReference>
<comment type="caution">
    <text evidence="11">The sequence shown here is derived from an EMBL/GenBank/DDBJ whole genome shotgun (WGS) entry which is preliminary data.</text>
</comment>
<gene>
    <name evidence="8 11" type="primary">gshA</name>
    <name evidence="11" type="ORF">HGP28_03065</name>
</gene>
<evidence type="ECO:0000256" key="1">
    <source>
        <dbReference type="ARBA" id="ARBA00005006"/>
    </source>
</evidence>
<dbReference type="Gene3D" id="3.30.590.20">
    <property type="match status" value="1"/>
</dbReference>
<evidence type="ECO:0000256" key="8">
    <source>
        <dbReference type="HAMAP-Rule" id="MF_00578"/>
    </source>
</evidence>
<dbReference type="HAMAP" id="MF_00578">
    <property type="entry name" value="Glu_cys_ligase"/>
    <property type="match status" value="1"/>
</dbReference>
<comment type="catalytic activity">
    <reaction evidence="7 8 9">
        <text>L-cysteine + L-glutamate + ATP = gamma-L-glutamyl-L-cysteine + ADP + phosphate + H(+)</text>
        <dbReference type="Rhea" id="RHEA:13285"/>
        <dbReference type="ChEBI" id="CHEBI:15378"/>
        <dbReference type="ChEBI" id="CHEBI:29985"/>
        <dbReference type="ChEBI" id="CHEBI:30616"/>
        <dbReference type="ChEBI" id="CHEBI:35235"/>
        <dbReference type="ChEBI" id="CHEBI:43474"/>
        <dbReference type="ChEBI" id="CHEBI:58173"/>
        <dbReference type="ChEBI" id="CHEBI:456216"/>
        <dbReference type="EC" id="6.3.2.2"/>
    </reaction>
</comment>
<comment type="similarity">
    <text evidence="2 8">Belongs to the glutamate--cysteine ligase type 1 family. Type 1 subfamily.</text>
</comment>
<reference evidence="11 12" key="1">
    <citation type="submission" date="2020-04" db="EMBL/GenBank/DDBJ databases">
        <title>Vibrio sp. SM6, a novel species isolated from seawater.</title>
        <authorList>
            <person name="Wang X."/>
        </authorList>
    </citation>
    <scope>NUCLEOTIDE SEQUENCE [LARGE SCALE GENOMIC DNA]</scope>
    <source>
        <strain evidence="11 12">SM6</strain>
    </source>
</reference>
<evidence type="ECO:0000259" key="10">
    <source>
        <dbReference type="Pfam" id="PF04262"/>
    </source>
</evidence>
<dbReference type="GO" id="GO:0005524">
    <property type="term" value="F:ATP binding"/>
    <property type="evidence" value="ECO:0007669"/>
    <property type="project" value="UniProtKB-KW"/>
</dbReference>
<proteinExistence type="inferred from homology"/>
<keyword evidence="5 8" id="KW-0547">Nucleotide-binding</keyword>
<accession>A0A7X8TN91</accession>
<dbReference type="EMBL" id="JABAIK010000002">
    <property type="protein sequence ID" value="NLS11871.1"/>
    <property type="molecule type" value="Genomic_DNA"/>
</dbReference>
<dbReference type="GO" id="GO:0006750">
    <property type="term" value="P:glutathione biosynthetic process"/>
    <property type="evidence" value="ECO:0007669"/>
    <property type="project" value="UniProtKB-UniRule"/>
</dbReference>
<keyword evidence="12" id="KW-1185">Reference proteome</keyword>
<evidence type="ECO:0000313" key="12">
    <source>
        <dbReference type="Proteomes" id="UP000535589"/>
    </source>
</evidence>
<dbReference type="InterPro" id="IPR014746">
    <property type="entry name" value="Gln_synth/guanido_kin_cat_dom"/>
</dbReference>
<evidence type="ECO:0000256" key="2">
    <source>
        <dbReference type="ARBA" id="ARBA00008772"/>
    </source>
</evidence>
<dbReference type="UniPathway" id="UPA00142">
    <property type="reaction ID" value="UER00209"/>
</dbReference>